<name>A0ABX8FIZ1_9BACI</name>
<sequence>MDLKEILHIAEHVLPFIIPFISVYCAFFITKKHNERQNLKNEKTQRIKLLTLLRKEAEMFKDYRYQKNTHRSKEFVTIKLILTSPAFNVSDHGKIIELALEMERINQNIDISINAMSGVISTSIGGYLSKLSSGSPVLGLMNSGIMKFFTGKRHVDRYTEAMNKLVEQNIKDSTKDSLPVIDEIIREVDRLLLIEDTPKKFKNRA</sequence>
<keyword evidence="2" id="KW-0614">Plasmid</keyword>
<dbReference type="Proteomes" id="UP000679247">
    <property type="component" value="Plasmid p_unnamed"/>
</dbReference>
<evidence type="ECO:0000313" key="3">
    <source>
        <dbReference type="Proteomes" id="UP000679247"/>
    </source>
</evidence>
<evidence type="ECO:0000313" key="2">
    <source>
        <dbReference type="EMBL" id="QVY63981.1"/>
    </source>
</evidence>
<protein>
    <submittedName>
        <fullName evidence="2">Uncharacterized protein</fullName>
    </submittedName>
</protein>
<dbReference type="EMBL" id="CP071710">
    <property type="protein sequence ID" value="QVY63981.1"/>
    <property type="molecule type" value="Genomic_DNA"/>
</dbReference>
<accession>A0ABX8FIZ1</accession>
<geneLocation type="plasmid" evidence="2 3">
    <name>p_unnamed</name>
</geneLocation>
<feature type="transmembrane region" description="Helical" evidence="1">
    <location>
        <begin position="12"/>
        <end position="30"/>
    </location>
</feature>
<organism evidence="2 3">
    <name type="scientific">Cytobacillus gottheilii</name>
    <dbReference type="NCBI Taxonomy" id="859144"/>
    <lineage>
        <taxon>Bacteria</taxon>
        <taxon>Bacillati</taxon>
        <taxon>Bacillota</taxon>
        <taxon>Bacilli</taxon>
        <taxon>Bacillales</taxon>
        <taxon>Bacillaceae</taxon>
        <taxon>Cytobacillus</taxon>
    </lineage>
</organism>
<evidence type="ECO:0000256" key="1">
    <source>
        <dbReference type="SAM" id="Phobius"/>
    </source>
</evidence>
<keyword evidence="1" id="KW-0472">Membrane</keyword>
<dbReference type="RefSeq" id="WP_214479041.1">
    <property type="nucleotide sequence ID" value="NZ_CP071710.1"/>
</dbReference>
<proteinExistence type="predicted"/>
<keyword evidence="1" id="KW-1133">Transmembrane helix</keyword>
<keyword evidence="3" id="KW-1185">Reference proteome</keyword>
<gene>
    <name evidence="2" type="ORF">J1899_22345</name>
</gene>
<keyword evidence="1" id="KW-0812">Transmembrane</keyword>
<reference evidence="2 3" key="1">
    <citation type="submission" date="2021-03" db="EMBL/GenBank/DDBJ databases">
        <title>The first data on the complete genome of the tetrodotoxin-producing bacterium.</title>
        <authorList>
            <person name="Melnikova D.I."/>
            <person name="Nijland R."/>
            <person name="Magarlamov T.Y."/>
        </authorList>
    </citation>
    <scope>NUCLEOTIDE SEQUENCE [LARGE SCALE GENOMIC DNA]</scope>
    <source>
        <strain evidence="2 3">1839</strain>
        <plasmid evidence="2 3">p_unnamed</plasmid>
    </source>
</reference>